<name>A0A7L9WT41_9RHOB</name>
<evidence type="ECO:0000256" key="3">
    <source>
        <dbReference type="ARBA" id="ARBA00022764"/>
    </source>
</evidence>
<dbReference type="EMBL" id="CP045201">
    <property type="protein sequence ID" value="QOL82270.1"/>
    <property type="molecule type" value="Genomic_DNA"/>
</dbReference>
<dbReference type="AlphaFoldDB" id="A0A7L9WT41"/>
<dbReference type="GO" id="GO:0055085">
    <property type="term" value="P:transmembrane transport"/>
    <property type="evidence" value="ECO:0007669"/>
    <property type="project" value="InterPro"/>
</dbReference>
<keyword evidence="2 4" id="KW-0732">Signal</keyword>
<evidence type="ECO:0008006" key="7">
    <source>
        <dbReference type="Google" id="ProtNLM"/>
    </source>
</evidence>
<evidence type="ECO:0000256" key="4">
    <source>
        <dbReference type="SAM" id="SignalP"/>
    </source>
</evidence>
<evidence type="ECO:0000256" key="1">
    <source>
        <dbReference type="ARBA" id="ARBA00004418"/>
    </source>
</evidence>
<protein>
    <recommendedName>
        <fullName evidence="7">C4-dicarboxylate ABC transporter substrate-binding protein</fullName>
    </recommendedName>
</protein>
<organism evidence="5 6">
    <name type="scientific">Pseudooceanicola spongiae</name>
    <dbReference type="NCBI Taxonomy" id="2613965"/>
    <lineage>
        <taxon>Bacteria</taxon>
        <taxon>Pseudomonadati</taxon>
        <taxon>Pseudomonadota</taxon>
        <taxon>Alphaproteobacteria</taxon>
        <taxon>Rhodobacterales</taxon>
        <taxon>Paracoccaceae</taxon>
        <taxon>Pseudooceanicola</taxon>
    </lineage>
</organism>
<dbReference type="InterPro" id="IPR038404">
    <property type="entry name" value="TRAP_DctP_sf"/>
</dbReference>
<evidence type="ECO:0000313" key="6">
    <source>
        <dbReference type="Proteomes" id="UP000594118"/>
    </source>
</evidence>
<dbReference type="RefSeq" id="WP_193080310.1">
    <property type="nucleotide sequence ID" value="NZ_CP045201.1"/>
</dbReference>
<evidence type="ECO:0000313" key="5">
    <source>
        <dbReference type="EMBL" id="QOL82270.1"/>
    </source>
</evidence>
<sequence>MLHFRTLASTLAVALASSLASPALAQDSIKVGSFVPEQSTGVAKVIKPWLEAVQAEAGDSVRMQPFWGGTLGKDPFKQFELVQNGVADVTWVLPGYTSGQFPEMGLFELPFLFRTAQEASLVGWKLNEMGLLTGFDGVHVVGFFAAEPNALFMKDAVGGLEGLSNLKIRSAGAIQAKWLESLGAAPQTLSSAEFNEGLSRGTVDGAIQGWTGMKTFKSLPLVSEAIEVPAGAIPFLLLMNARKWDSLPPALQEIVMKHGGAAFAQAGGDAYAGAGEEIRKEVEAEGRIAIVVPTEDQMAAYGEAVKPIHDAWIAATPNGQAVYDAALDLLAEMRTQN</sequence>
<evidence type="ECO:0000256" key="2">
    <source>
        <dbReference type="ARBA" id="ARBA00022729"/>
    </source>
</evidence>
<dbReference type="CDD" id="cd13665">
    <property type="entry name" value="PBP2_TRAP_Dctp3_4"/>
    <property type="match status" value="1"/>
</dbReference>
<dbReference type="PANTHER" id="PTHR33376">
    <property type="match status" value="1"/>
</dbReference>
<feature type="chain" id="PRO_5032793524" description="C4-dicarboxylate ABC transporter substrate-binding protein" evidence="4">
    <location>
        <begin position="26"/>
        <end position="337"/>
    </location>
</feature>
<dbReference type="PANTHER" id="PTHR33376:SF15">
    <property type="entry name" value="BLL6794 PROTEIN"/>
    <property type="match status" value="1"/>
</dbReference>
<dbReference type="Gene3D" id="3.40.190.170">
    <property type="entry name" value="Bacterial extracellular solute-binding protein, family 7"/>
    <property type="match status" value="1"/>
</dbReference>
<dbReference type="InterPro" id="IPR018389">
    <property type="entry name" value="DctP_fam"/>
</dbReference>
<reference evidence="5 6" key="1">
    <citation type="submission" date="2019-10" db="EMBL/GenBank/DDBJ databases">
        <title>Pseudopuniceibacterium sp. HQ09 islated from Antarctica.</title>
        <authorList>
            <person name="Liao L."/>
            <person name="Su S."/>
            <person name="Chen B."/>
            <person name="Yu Y."/>
        </authorList>
    </citation>
    <scope>NUCLEOTIDE SEQUENCE [LARGE SCALE GENOMIC DNA]</scope>
    <source>
        <strain evidence="5 6">HQ09</strain>
    </source>
</reference>
<dbReference type="Pfam" id="PF03480">
    <property type="entry name" value="DctP"/>
    <property type="match status" value="1"/>
</dbReference>
<gene>
    <name evidence="5" type="ORF">F3W81_16395</name>
</gene>
<dbReference type="Proteomes" id="UP000594118">
    <property type="component" value="Chromosome"/>
</dbReference>
<keyword evidence="6" id="KW-1185">Reference proteome</keyword>
<dbReference type="KEGG" id="pshq:F3W81_16395"/>
<proteinExistence type="predicted"/>
<dbReference type="NCBIfam" id="NF037995">
    <property type="entry name" value="TRAP_S1"/>
    <property type="match status" value="1"/>
</dbReference>
<accession>A0A7L9WT41</accession>
<feature type="signal peptide" evidence="4">
    <location>
        <begin position="1"/>
        <end position="25"/>
    </location>
</feature>
<dbReference type="GO" id="GO:0042597">
    <property type="term" value="C:periplasmic space"/>
    <property type="evidence" value="ECO:0007669"/>
    <property type="project" value="UniProtKB-SubCell"/>
</dbReference>
<comment type="subcellular location">
    <subcellularLocation>
        <location evidence="1">Periplasm</location>
    </subcellularLocation>
</comment>
<keyword evidence="3" id="KW-0574">Periplasm</keyword>